<protein>
    <submittedName>
        <fullName evidence="1">Uncharacterized protein</fullName>
    </submittedName>
</protein>
<dbReference type="AlphaFoldDB" id="A0A0E9V0K7"/>
<evidence type="ECO:0000313" key="1">
    <source>
        <dbReference type="EMBL" id="JAH71531.1"/>
    </source>
</evidence>
<sequence length="42" mass="4802">MLNALMLQSEPFLNQSCFACYRCCKAPAMNVLLQMFLKVNDT</sequence>
<proteinExistence type="predicted"/>
<dbReference type="EMBL" id="GBXM01046877">
    <property type="protein sequence ID" value="JAH61700.1"/>
    <property type="molecule type" value="Transcribed_RNA"/>
</dbReference>
<accession>A0A0E9V0K7</accession>
<reference evidence="1" key="1">
    <citation type="submission" date="2014-11" db="EMBL/GenBank/DDBJ databases">
        <authorList>
            <person name="Amaro Gonzalez C."/>
        </authorList>
    </citation>
    <scope>NUCLEOTIDE SEQUENCE</scope>
</reference>
<reference evidence="1" key="2">
    <citation type="journal article" date="2015" name="Fish Shellfish Immunol.">
        <title>Early steps in the European eel (Anguilla anguilla)-Vibrio vulnificus interaction in the gills: Role of the RtxA13 toxin.</title>
        <authorList>
            <person name="Callol A."/>
            <person name="Pajuelo D."/>
            <person name="Ebbesson L."/>
            <person name="Teles M."/>
            <person name="MacKenzie S."/>
            <person name="Amaro C."/>
        </authorList>
    </citation>
    <scope>NUCLEOTIDE SEQUENCE</scope>
</reference>
<name>A0A0E9V0K7_ANGAN</name>
<organism evidence="1">
    <name type="scientific">Anguilla anguilla</name>
    <name type="common">European freshwater eel</name>
    <name type="synonym">Muraena anguilla</name>
    <dbReference type="NCBI Taxonomy" id="7936"/>
    <lineage>
        <taxon>Eukaryota</taxon>
        <taxon>Metazoa</taxon>
        <taxon>Chordata</taxon>
        <taxon>Craniata</taxon>
        <taxon>Vertebrata</taxon>
        <taxon>Euteleostomi</taxon>
        <taxon>Actinopterygii</taxon>
        <taxon>Neopterygii</taxon>
        <taxon>Teleostei</taxon>
        <taxon>Anguilliformes</taxon>
        <taxon>Anguillidae</taxon>
        <taxon>Anguilla</taxon>
    </lineage>
</organism>
<dbReference type="EMBL" id="GBXM01037046">
    <property type="protein sequence ID" value="JAH71531.1"/>
    <property type="molecule type" value="Transcribed_RNA"/>
</dbReference>